<dbReference type="GO" id="GO:0016020">
    <property type="term" value="C:membrane"/>
    <property type="evidence" value="ECO:0007669"/>
    <property type="project" value="UniProtKB-SubCell"/>
</dbReference>
<dbReference type="AlphaFoldDB" id="A0A7R9K7Q1"/>
<sequence>MSAKLVPWRLGVGFSLVFALPPETQSARYRAKAVLGLSDITDNRHIWRMLAAEFLGTFLLVLIGCASTTVKWKDGYDPSMVQIALTFGLAVATIVQVESRNRSVSLFPCLVLGGAHLTPLGLWGIDTLCMDENNTMLLLTHSGTRTSHTTSLSGGLDVRLTWSGLLEPGRSGFKFRLDHSEAPQIMDTITIYAWMENEKYKGSNEIASAVLDTLRNVKLGNEDFDCVRLCSDGCPGQNKNSTVIAMVMKWFKEEAPNAVNKVEFVFPIVVKKLGSELPVHDWKSTVQDVVKPTGLTKNTNGSAKVQDEVNFKCDCGVPGSITKRATKHFVPIGGNVNTLSTTEVIDGQENCDQVPQEDNLPEDNDDDLVV</sequence>
<evidence type="ECO:0000256" key="6">
    <source>
        <dbReference type="SAM" id="Phobius"/>
    </source>
</evidence>
<keyword evidence="2 5" id="KW-0812">Transmembrane</keyword>
<keyword evidence="3 6" id="KW-1133">Transmembrane helix</keyword>
<keyword evidence="5" id="KW-0813">Transport</keyword>
<proteinExistence type="inferred from homology"/>
<dbReference type="InterPro" id="IPR023271">
    <property type="entry name" value="Aquaporin-like"/>
</dbReference>
<dbReference type="GO" id="GO:0015267">
    <property type="term" value="F:channel activity"/>
    <property type="evidence" value="ECO:0007669"/>
    <property type="project" value="InterPro"/>
</dbReference>
<evidence type="ECO:0000313" key="7">
    <source>
        <dbReference type="EMBL" id="CAD7609249.1"/>
    </source>
</evidence>
<organism evidence="7">
    <name type="scientific">Timema genevievae</name>
    <name type="common">Walking stick</name>
    <dbReference type="NCBI Taxonomy" id="629358"/>
    <lineage>
        <taxon>Eukaryota</taxon>
        <taxon>Metazoa</taxon>
        <taxon>Ecdysozoa</taxon>
        <taxon>Arthropoda</taxon>
        <taxon>Hexapoda</taxon>
        <taxon>Insecta</taxon>
        <taxon>Pterygota</taxon>
        <taxon>Neoptera</taxon>
        <taxon>Polyneoptera</taxon>
        <taxon>Phasmatodea</taxon>
        <taxon>Timematodea</taxon>
        <taxon>Timematoidea</taxon>
        <taxon>Timematidae</taxon>
        <taxon>Timema</taxon>
    </lineage>
</organism>
<dbReference type="PRINTS" id="PR00783">
    <property type="entry name" value="MINTRINSICP"/>
</dbReference>
<feature type="transmembrane region" description="Helical" evidence="6">
    <location>
        <begin position="80"/>
        <end position="97"/>
    </location>
</feature>
<evidence type="ECO:0000256" key="1">
    <source>
        <dbReference type="ARBA" id="ARBA00004141"/>
    </source>
</evidence>
<dbReference type="InterPro" id="IPR000425">
    <property type="entry name" value="MIP"/>
</dbReference>
<evidence type="ECO:0000256" key="2">
    <source>
        <dbReference type="ARBA" id="ARBA00022692"/>
    </source>
</evidence>
<evidence type="ECO:0000256" key="3">
    <source>
        <dbReference type="ARBA" id="ARBA00022989"/>
    </source>
</evidence>
<keyword evidence="4 6" id="KW-0472">Membrane</keyword>
<dbReference type="Gene3D" id="1.20.1080.10">
    <property type="entry name" value="Glycerol uptake facilitator protein"/>
    <property type="match status" value="1"/>
</dbReference>
<reference evidence="7" key="1">
    <citation type="submission" date="2020-11" db="EMBL/GenBank/DDBJ databases">
        <authorList>
            <person name="Tran Van P."/>
        </authorList>
    </citation>
    <scope>NUCLEOTIDE SEQUENCE</scope>
</reference>
<dbReference type="EMBL" id="OE846204">
    <property type="protein sequence ID" value="CAD7609249.1"/>
    <property type="molecule type" value="Genomic_DNA"/>
</dbReference>
<dbReference type="SUPFAM" id="SSF81338">
    <property type="entry name" value="Aquaporin-like"/>
    <property type="match status" value="1"/>
</dbReference>
<gene>
    <name evidence="7" type="ORF">TGEB3V08_LOCUS10513</name>
</gene>
<evidence type="ECO:0000256" key="4">
    <source>
        <dbReference type="ARBA" id="ARBA00023136"/>
    </source>
</evidence>
<accession>A0A7R9K7Q1</accession>
<dbReference type="Pfam" id="PF00230">
    <property type="entry name" value="MIP"/>
    <property type="match status" value="1"/>
</dbReference>
<name>A0A7R9K7Q1_TIMGE</name>
<comment type="similarity">
    <text evidence="5">Belongs to the MIP/aquaporin (TC 1.A.8) family.</text>
</comment>
<feature type="transmembrane region" description="Helical" evidence="6">
    <location>
        <begin position="50"/>
        <end position="68"/>
    </location>
</feature>
<protein>
    <submittedName>
        <fullName evidence="7">Uncharacterized protein</fullName>
    </submittedName>
</protein>
<evidence type="ECO:0000256" key="5">
    <source>
        <dbReference type="RuleBase" id="RU000477"/>
    </source>
</evidence>
<comment type="subcellular location">
    <subcellularLocation>
        <location evidence="1">Membrane</location>
        <topology evidence="1">Multi-pass membrane protein</topology>
    </subcellularLocation>
</comment>